<dbReference type="PANTHER" id="PTHR34697">
    <property type="entry name" value="PHOSPHATIDYLGLYCEROL LYSYLTRANSFERASE"/>
    <property type="match status" value="1"/>
</dbReference>
<organism evidence="8 9">
    <name type="scientific">Limimaricola pyoseonensis</name>
    <dbReference type="NCBI Taxonomy" id="521013"/>
    <lineage>
        <taxon>Bacteria</taxon>
        <taxon>Pseudomonadati</taxon>
        <taxon>Pseudomonadota</taxon>
        <taxon>Alphaproteobacteria</taxon>
        <taxon>Rhodobacterales</taxon>
        <taxon>Paracoccaceae</taxon>
        <taxon>Limimaricola</taxon>
    </lineage>
</organism>
<dbReference type="InterPro" id="IPR016181">
    <property type="entry name" value="Acyl_CoA_acyltransferase"/>
</dbReference>
<protein>
    <submittedName>
        <fullName evidence="8">Phosphatidylglycerol lysyltransferase</fullName>
    </submittedName>
</protein>
<dbReference type="STRING" id="521013.SAMN04488567_0798"/>
<reference evidence="9" key="1">
    <citation type="submission" date="2016-10" db="EMBL/GenBank/DDBJ databases">
        <authorList>
            <person name="Varghese N."/>
            <person name="Submissions S."/>
        </authorList>
    </citation>
    <scope>NUCLEOTIDE SEQUENCE [LARGE SCALE GENOMIC DNA]</scope>
    <source>
        <strain evidence="9">DSM 21424</strain>
    </source>
</reference>
<dbReference type="InterPro" id="IPR051211">
    <property type="entry name" value="PG_lysyltransferase"/>
</dbReference>
<feature type="transmembrane region" description="Helical" evidence="6">
    <location>
        <begin position="165"/>
        <end position="184"/>
    </location>
</feature>
<dbReference type="Pfam" id="PF09924">
    <property type="entry name" value="LPG_synthase_C"/>
    <property type="match status" value="1"/>
</dbReference>
<evidence type="ECO:0000313" key="8">
    <source>
        <dbReference type="EMBL" id="SDE09395.1"/>
    </source>
</evidence>
<dbReference type="PANTHER" id="PTHR34697:SF2">
    <property type="entry name" value="PHOSPHATIDYLGLYCEROL LYSYLTRANSFERASE"/>
    <property type="match status" value="1"/>
</dbReference>
<evidence type="ECO:0000256" key="2">
    <source>
        <dbReference type="ARBA" id="ARBA00022475"/>
    </source>
</evidence>
<feature type="domain" description="Phosphatidylglycerol lysyltransferase C-terminal" evidence="7">
    <location>
        <begin position="317"/>
        <end position="579"/>
    </location>
</feature>
<dbReference type="Proteomes" id="UP000198922">
    <property type="component" value="Unassembled WGS sequence"/>
</dbReference>
<feature type="transmembrane region" description="Helical" evidence="6">
    <location>
        <begin position="196"/>
        <end position="215"/>
    </location>
</feature>
<dbReference type="GO" id="GO:0055091">
    <property type="term" value="P:phospholipid homeostasis"/>
    <property type="evidence" value="ECO:0007669"/>
    <property type="project" value="TreeGrafter"/>
</dbReference>
<gene>
    <name evidence="8" type="ORF">SAMN04488567_0798</name>
</gene>
<evidence type="ECO:0000256" key="3">
    <source>
        <dbReference type="ARBA" id="ARBA00022692"/>
    </source>
</evidence>
<dbReference type="SUPFAM" id="SSF55729">
    <property type="entry name" value="Acyl-CoA N-acyltransferases (Nat)"/>
    <property type="match status" value="1"/>
</dbReference>
<keyword evidence="5 6" id="KW-0472">Membrane</keyword>
<feature type="transmembrane region" description="Helical" evidence="6">
    <location>
        <begin position="58"/>
        <end position="81"/>
    </location>
</feature>
<comment type="subcellular location">
    <subcellularLocation>
        <location evidence="1">Cell membrane</location>
        <topology evidence="1">Multi-pass membrane protein</topology>
    </subcellularLocation>
</comment>
<keyword evidence="4 6" id="KW-1133">Transmembrane helix</keyword>
<feature type="transmembrane region" description="Helical" evidence="6">
    <location>
        <begin position="102"/>
        <end position="123"/>
    </location>
</feature>
<feature type="transmembrane region" description="Helical" evidence="6">
    <location>
        <begin position="135"/>
        <end position="158"/>
    </location>
</feature>
<dbReference type="GO" id="GO:0005886">
    <property type="term" value="C:plasma membrane"/>
    <property type="evidence" value="ECO:0007669"/>
    <property type="project" value="UniProtKB-SubCell"/>
</dbReference>
<dbReference type="EMBL" id="FNAT01000001">
    <property type="protein sequence ID" value="SDE09395.1"/>
    <property type="molecule type" value="Genomic_DNA"/>
</dbReference>
<keyword evidence="9" id="KW-1185">Reference proteome</keyword>
<dbReference type="OrthoDB" id="145485at2"/>
<evidence type="ECO:0000256" key="6">
    <source>
        <dbReference type="SAM" id="Phobius"/>
    </source>
</evidence>
<evidence type="ECO:0000256" key="5">
    <source>
        <dbReference type="ARBA" id="ARBA00023136"/>
    </source>
</evidence>
<feature type="transmembrane region" description="Helical" evidence="6">
    <location>
        <begin position="227"/>
        <end position="249"/>
    </location>
</feature>
<evidence type="ECO:0000256" key="1">
    <source>
        <dbReference type="ARBA" id="ARBA00004651"/>
    </source>
</evidence>
<dbReference type="GO" id="GO:0016755">
    <property type="term" value="F:aminoacyltransferase activity"/>
    <property type="evidence" value="ECO:0007669"/>
    <property type="project" value="TreeGrafter"/>
</dbReference>
<keyword evidence="3 6" id="KW-0812">Transmembrane</keyword>
<dbReference type="InterPro" id="IPR024320">
    <property type="entry name" value="LPG_synthase_C"/>
</dbReference>
<sequence>MRHATGRLARRLAFPRMGRLLVRLLPPAALALCLWLLADRLGQMELGEVLPALKSLSAGQWLAALGFTGISLWALGQYDVVLHRAMGTGVDPSRARAAGMRAMAIAQTVGFGSLSGALVRWRSLPDCDLWQVTRLSVFVSLSFLVALGLLSGIAVLVVEGHVLPAAALAVLVLMLAPRLPVLPGLPLMRSGTALRLIGWTAIDTFAAAAVLWVLLPEGCEIGLMPMIAAYLVALGAGLLSQSPGGVGAFELCLLAVMPELPEAGLLTAMIGYRIVYHLLPALLALALLIRPAAPMRRPALQLAEGAARHQALSRAPQAEWGLAHQGAQILLSRDQNSGWLARRAGGTLAAIGTPLGRPELEALADQAARLGLVPALYKCDAITALRARTAGWRVARIADEAVIDTASWSADRPVCRSLRRKLKAAAKAGVSVQTATTGLPLDEMARIHADWADRSGGERGFSMGRFCPELIGHQRVFLAWQDDRLVAFATFHEGRGEWTLDLMRQESTAPDGTMMALIAAAIAAARSAGVPQLSLAALPVLPGWLPAAISRRITARPGCAGLEQFKRAFGPAWRPLYLAAPGWLAGLRAALEISKAIHEPAPLGREPRIPDVELASRPVQKGPKLGRRPLPLPVFRGHRPRIIDQTGSAHDRRAFPTSRNP</sequence>
<keyword evidence="2" id="KW-1003">Cell membrane</keyword>
<dbReference type="RefSeq" id="WP_090109486.1">
    <property type="nucleotide sequence ID" value="NZ_FNAT01000001.1"/>
</dbReference>
<proteinExistence type="predicted"/>
<dbReference type="AlphaFoldDB" id="A0A1G7A5R8"/>
<feature type="transmembrane region" description="Helical" evidence="6">
    <location>
        <begin position="20"/>
        <end position="38"/>
    </location>
</feature>
<feature type="transmembrane region" description="Helical" evidence="6">
    <location>
        <begin position="269"/>
        <end position="289"/>
    </location>
</feature>
<name>A0A1G7A5R8_9RHOB</name>
<accession>A0A1G7A5R8</accession>
<evidence type="ECO:0000256" key="4">
    <source>
        <dbReference type="ARBA" id="ARBA00022989"/>
    </source>
</evidence>
<evidence type="ECO:0000259" key="7">
    <source>
        <dbReference type="Pfam" id="PF09924"/>
    </source>
</evidence>
<evidence type="ECO:0000313" key="9">
    <source>
        <dbReference type="Proteomes" id="UP000198922"/>
    </source>
</evidence>
<keyword evidence="8" id="KW-0808">Transferase</keyword>
<dbReference type="Gene3D" id="3.40.630.30">
    <property type="match status" value="1"/>
</dbReference>